<evidence type="ECO:0000259" key="1">
    <source>
        <dbReference type="Pfam" id="PF00534"/>
    </source>
</evidence>
<protein>
    <submittedName>
        <fullName evidence="2">Glycosyltransferase family 4 protein</fullName>
    </submittedName>
</protein>
<organism evidence="2 3">
    <name type="scientific">Aquimarina algicola</name>
    <dbReference type="NCBI Taxonomy" id="2589995"/>
    <lineage>
        <taxon>Bacteria</taxon>
        <taxon>Pseudomonadati</taxon>
        <taxon>Bacteroidota</taxon>
        <taxon>Flavobacteriia</taxon>
        <taxon>Flavobacteriales</taxon>
        <taxon>Flavobacteriaceae</taxon>
        <taxon>Aquimarina</taxon>
    </lineage>
</organism>
<gene>
    <name evidence="2" type="ORF">FHK87_02635</name>
</gene>
<dbReference type="PANTHER" id="PTHR12526">
    <property type="entry name" value="GLYCOSYLTRANSFERASE"/>
    <property type="match status" value="1"/>
</dbReference>
<dbReference type="SUPFAM" id="SSF53756">
    <property type="entry name" value="UDP-Glycosyltransferase/glycogen phosphorylase"/>
    <property type="match status" value="1"/>
</dbReference>
<reference evidence="2 3" key="1">
    <citation type="submission" date="2019-06" db="EMBL/GenBank/DDBJ databases">
        <authorList>
            <person name="Meng X."/>
        </authorList>
    </citation>
    <scope>NUCLEOTIDE SEQUENCE [LARGE SCALE GENOMIC DNA]</scope>
    <source>
        <strain evidence="2 3">M625</strain>
    </source>
</reference>
<dbReference type="Proteomes" id="UP000315540">
    <property type="component" value="Unassembled WGS sequence"/>
</dbReference>
<evidence type="ECO:0000313" key="3">
    <source>
        <dbReference type="Proteomes" id="UP000315540"/>
    </source>
</evidence>
<feature type="domain" description="Glycosyl transferase family 1" evidence="1">
    <location>
        <begin position="190"/>
        <end position="345"/>
    </location>
</feature>
<dbReference type="GO" id="GO:0016757">
    <property type="term" value="F:glycosyltransferase activity"/>
    <property type="evidence" value="ECO:0007669"/>
    <property type="project" value="InterPro"/>
</dbReference>
<dbReference type="AlphaFoldDB" id="A0A504JMW8"/>
<evidence type="ECO:0000313" key="2">
    <source>
        <dbReference type="EMBL" id="TPN89138.1"/>
    </source>
</evidence>
<dbReference type="InterPro" id="IPR001296">
    <property type="entry name" value="Glyco_trans_1"/>
</dbReference>
<dbReference type="Pfam" id="PF00534">
    <property type="entry name" value="Glycos_transf_1"/>
    <property type="match status" value="1"/>
</dbReference>
<keyword evidence="2" id="KW-0808">Transferase</keyword>
<dbReference type="OrthoDB" id="9811239at2"/>
<proteinExistence type="predicted"/>
<dbReference type="CDD" id="cd03820">
    <property type="entry name" value="GT4_AmsD-like"/>
    <property type="match status" value="1"/>
</dbReference>
<dbReference type="RefSeq" id="WP_140589432.1">
    <property type="nucleotide sequence ID" value="NZ_VFWZ01000001.1"/>
</dbReference>
<name>A0A504JMW8_9FLAO</name>
<comment type="caution">
    <text evidence="2">The sequence shown here is derived from an EMBL/GenBank/DDBJ whole genome shotgun (WGS) entry which is preliminary data.</text>
</comment>
<keyword evidence="3" id="KW-1185">Reference proteome</keyword>
<dbReference type="PANTHER" id="PTHR12526:SF630">
    <property type="entry name" value="GLYCOSYLTRANSFERASE"/>
    <property type="match status" value="1"/>
</dbReference>
<dbReference type="Gene3D" id="3.40.50.2000">
    <property type="entry name" value="Glycogen Phosphorylase B"/>
    <property type="match status" value="2"/>
</dbReference>
<dbReference type="EMBL" id="VFWZ01000001">
    <property type="protein sequence ID" value="TPN89138.1"/>
    <property type="molecule type" value="Genomic_DNA"/>
</dbReference>
<accession>A0A504JMW8</accession>
<sequence length="372" mass="42268">MNTILYITNQICGSGGLERVLSIKASYLADHYNYDVHILTLNQGEMPLFYDFSDKLTYHDISVQGNPINYIRAYRKNINKVVDHVKPDIISVCDDGLKAFFLPLVIKRSCPKVYERHVSKNIENQSETIGAVKKIALKVKYALMNYLAKKYSRFIVLTKGNLKDWELNNIQVISNPLSFYPKETTLSTLQNKKVLAVGKQCYQKGYDRLLKSWKNVHASYPDWQLEIYGKIEPSQRLDQLSDELGIGESVSFFPPTKTIENQYQNASIYVMSSRYEGFGMVLIEAMAYGVPCISFDCPFGPSDIISDQENGFLVANSDTDAFTNAISTLIDDNELRSKMGANARQSIEKYLPEKIAKEWDDLFKSLISKAST</sequence>